<dbReference type="GO" id="GO:0003964">
    <property type="term" value="F:RNA-directed DNA polymerase activity"/>
    <property type="evidence" value="ECO:0007669"/>
    <property type="project" value="UniProtKB-KW"/>
</dbReference>
<keyword evidence="1" id="KW-0548">Nucleotidyltransferase</keyword>
<evidence type="ECO:0000313" key="2">
    <source>
        <dbReference type="Proteomes" id="UP000293863"/>
    </source>
</evidence>
<dbReference type="AlphaFoldDB" id="A0A4V2DML3"/>
<protein>
    <submittedName>
        <fullName evidence="1">RNA-directed DNA polymerase</fullName>
    </submittedName>
</protein>
<name>A0A4V2DML3_9GAMM</name>
<accession>A0A4V2DML3</accession>
<dbReference type="EMBL" id="SGSQ01000044">
    <property type="protein sequence ID" value="RZG43033.1"/>
    <property type="molecule type" value="Genomic_DNA"/>
</dbReference>
<reference evidence="1 2" key="1">
    <citation type="submission" date="2019-02" db="EMBL/GenBank/DDBJ databases">
        <title>The Batch Genome Submission of Acinetobacter spp. strains.</title>
        <authorList>
            <person name="Qin J."/>
            <person name="Hu Y."/>
            <person name="Ye H."/>
            <person name="Wei L."/>
            <person name="Feng Y."/>
            <person name="Zong Z."/>
        </authorList>
    </citation>
    <scope>NUCLEOTIDE SEQUENCE [LARGE SCALE GENOMIC DNA]</scope>
    <source>
        <strain evidence="1 2">WCHAW060049</strain>
    </source>
</reference>
<keyword evidence="1" id="KW-0695">RNA-directed DNA polymerase</keyword>
<proteinExistence type="predicted"/>
<keyword evidence="2" id="KW-1185">Reference proteome</keyword>
<dbReference type="Proteomes" id="UP000293863">
    <property type="component" value="Unassembled WGS sequence"/>
</dbReference>
<keyword evidence="1" id="KW-0808">Transferase</keyword>
<gene>
    <name evidence="1" type="ORF">EXU28_18230</name>
</gene>
<sequence length="34" mass="4169">MYKEKFSYKQKCISKKNGKIRKIYVPNENLKTFL</sequence>
<organism evidence="1 2">
    <name type="scientific">Acinetobacter wuhouensis</name>
    <dbReference type="NCBI Taxonomy" id="1879050"/>
    <lineage>
        <taxon>Bacteria</taxon>
        <taxon>Pseudomonadati</taxon>
        <taxon>Pseudomonadota</taxon>
        <taxon>Gammaproteobacteria</taxon>
        <taxon>Moraxellales</taxon>
        <taxon>Moraxellaceae</taxon>
        <taxon>Acinetobacter</taxon>
    </lineage>
</organism>
<feature type="non-terminal residue" evidence="1">
    <location>
        <position position="34"/>
    </location>
</feature>
<comment type="caution">
    <text evidence="1">The sequence shown here is derived from an EMBL/GenBank/DDBJ whole genome shotgun (WGS) entry which is preliminary data.</text>
</comment>
<evidence type="ECO:0000313" key="1">
    <source>
        <dbReference type="EMBL" id="RZG43033.1"/>
    </source>
</evidence>